<comment type="similarity">
    <text evidence="1">Belongs to the CutA family.</text>
</comment>
<dbReference type="Gene3D" id="3.30.70.120">
    <property type="match status" value="1"/>
</dbReference>
<protein>
    <submittedName>
        <fullName evidence="2">Uncharacterized protein</fullName>
    </submittedName>
</protein>
<dbReference type="PANTHER" id="PTHR23419">
    <property type="entry name" value="DIVALENT CATION TOLERANCE CUTA-RELATED"/>
    <property type="match status" value="1"/>
</dbReference>
<evidence type="ECO:0000313" key="2">
    <source>
        <dbReference type="EMBL" id="CAD8819983.1"/>
    </source>
</evidence>
<reference evidence="2" key="1">
    <citation type="submission" date="2021-01" db="EMBL/GenBank/DDBJ databases">
        <authorList>
            <person name="Corre E."/>
            <person name="Pelletier E."/>
            <person name="Niang G."/>
            <person name="Scheremetjew M."/>
            <person name="Finn R."/>
            <person name="Kale V."/>
            <person name="Holt S."/>
            <person name="Cochrane G."/>
            <person name="Meng A."/>
            <person name="Brown T."/>
            <person name="Cohen L."/>
        </authorList>
    </citation>
    <scope>NUCLEOTIDE SEQUENCE</scope>
    <source>
        <strain evidence="2">CCMP3278</strain>
    </source>
</reference>
<accession>A0A7S0ZFA0</accession>
<dbReference type="SUPFAM" id="SSF54913">
    <property type="entry name" value="GlnB-like"/>
    <property type="match status" value="1"/>
</dbReference>
<proteinExistence type="inferred from homology"/>
<dbReference type="AlphaFoldDB" id="A0A7S0ZFA0"/>
<dbReference type="GO" id="GO:0010038">
    <property type="term" value="P:response to metal ion"/>
    <property type="evidence" value="ECO:0007669"/>
    <property type="project" value="InterPro"/>
</dbReference>
<gene>
    <name evidence="2" type="ORF">TOLI1172_LOCUS4372</name>
</gene>
<evidence type="ECO:0000256" key="1">
    <source>
        <dbReference type="ARBA" id="ARBA00010169"/>
    </source>
</evidence>
<dbReference type="PANTHER" id="PTHR23419:SF8">
    <property type="entry name" value="FI09726P"/>
    <property type="match status" value="1"/>
</dbReference>
<dbReference type="InterPro" id="IPR015867">
    <property type="entry name" value="N-reg_PII/ATP_PRibTrfase_C"/>
</dbReference>
<dbReference type="GO" id="GO:0005507">
    <property type="term" value="F:copper ion binding"/>
    <property type="evidence" value="ECO:0007669"/>
    <property type="project" value="TreeGrafter"/>
</dbReference>
<organism evidence="2">
    <name type="scientific">Timspurckia oligopyrenoides</name>
    <dbReference type="NCBI Taxonomy" id="708627"/>
    <lineage>
        <taxon>Eukaryota</taxon>
        <taxon>Rhodophyta</taxon>
        <taxon>Bangiophyceae</taxon>
        <taxon>Porphyridiales</taxon>
        <taxon>Porphyridiaceae</taxon>
        <taxon>Timspurckia</taxon>
    </lineage>
</organism>
<dbReference type="Pfam" id="PF03091">
    <property type="entry name" value="CutA1"/>
    <property type="match status" value="1"/>
</dbReference>
<dbReference type="EMBL" id="HBFP01006137">
    <property type="protein sequence ID" value="CAD8819983.1"/>
    <property type="molecule type" value="Transcribed_RNA"/>
</dbReference>
<dbReference type="InterPro" id="IPR004323">
    <property type="entry name" value="Ion_tolerance_CutA"/>
</dbReference>
<dbReference type="InterPro" id="IPR011322">
    <property type="entry name" value="N-reg_PII-like_a/b"/>
</dbReference>
<sequence>MISIGNVLMRPPLLFLIGGLTVLAVLHAFIASIPSRYLTVLISVPDSTIAANISSSLVSNRLASRVLTLDNIHTTYRDNLNVLDSQQVLVIATSHVSLFSELKSLIKQLHPDSISEIIGIPITYALPETLELIRTNTKPPY</sequence>
<name>A0A7S0ZFA0_9RHOD</name>